<dbReference type="EMBL" id="FSQW01000001">
    <property type="protein sequence ID" value="SIN62640.1"/>
    <property type="molecule type" value="Genomic_DNA"/>
</dbReference>
<keyword evidence="2" id="KW-0560">Oxidoreductase</keyword>
<dbReference type="PROSITE" id="PS00061">
    <property type="entry name" value="ADH_SHORT"/>
    <property type="match status" value="1"/>
</dbReference>
<dbReference type="FunFam" id="3.40.50.720:FF:000084">
    <property type="entry name" value="Short-chain dehydrogenase reductase"/>
    <property type="match status" value="1"/>
</dbReference>
<dbReference type="Gene3D" id="3.40.50.720">
    <property type="entry name" value="NAD(P)-binding Rossmann-like Domain"/>
    <property type="match status" value="1"/>
</dbReference>
<name>A0A1N6CVP5_9SPHN</name>
<dbReference type="InterPro" id="IPR002347">
    <property type="entry name" value="SDR_fam"/>
</dbReference>
<dbReference type="RefSeq" id="WP_074204075.1">
    <property type="nucleotide sequence ID" value="NZ_FSQW01000001.1"/>
</dbReference>
<dbReference type="OrthoDB" id="5457012at2"/>
<dbReference type="PRINTS" id="PR00081">
    <property type="entry name" value="GDHRDH"/>
</dbReference>
<organism evidence="3 4">
    <name type="scientific">Parasphingorhabdus marina DSM 22363</name>
    <dbReference type="NCBI Taxonomy" id="1123272"/>
    <lineage>
        <taxon>Bacteria</taxon>
        <taxon>Pseudomonadati</taxon>
        <taxon>Pseudomonadota</taxon>
        <taxon>Alphaproteobacteria</taxon>
        <taxon>Sphingomonadales</taxon>
        <taxon>Sphingomonadaceae</taxon>
        <taxon>Parasphingorhabdus</taxon>
    </lineage>
</organism>
<dbReference type="AlphaFoldDB" id="A0A1N6CVP5"/>
<evidence type="ECO:0000313" key="3">
    <source>
        <dbReference type="EMBL" id="SIN62640.1"/>
    </source>
</evidence>
<dbReference type="SUPFAM" id="SSF51735">
    <property type="entry name" value="NAD(P)-binding Rossmann-fold domains"/>
    <property type="match status" value="1"/>
</dbReference>
<proteinExistence type="inferred from homology"/>
<dbReference type="PRINTS" id="PR00080">
    <property type="entry name" value="SDRFAMILY"/>
</dbReference>
<dbReference type="STRING" id="1123272.SAMN02745824_1105"/>
<reference evidence="4" key="1">
    <citation type="submission" date="2016-11" db="EMBL/GenBank/DDBJ databases">
        <authorList>
            <person name="Varghese N."/>
            <person name="Submissions S."/>
        </authorList>
    </citation>
    <scope>NUCLEOTIDE SEQUENCE [LARGE SCALE GENOMIC DNA]</scope>
    <source>
        <strain evidence="4">DSM 22363</strain>
    </source>
</reference>
<sequence>MGRLDGKIAIVTGGGSGLGKAISEAYAGEGARIMVTDINADSAQSVANAIGDQAFAMAQDVVSEEGWAQVFAETAEQLGTPHILVNNAGLVIPATIEDCTLDQFRHTCAVMLDGVFLGCREAVRAMKSQDEPCSIINMSSMAALQGYSPFLSYAAAKGGVRSMTKSVALHCKEQNYPIRCNSLHPSGIDTPMVRQEAVGAEGDATPETGMIPLGGLGHPSDVASLCVYLASDESRFMTAGEYPVENGTLHQPQM</sequence>
<dbReference type="Proteomes" id="UP000185192">
    <property type="component" value="Unassembled WGS sequence"/>
</dbReference>
<dbReference type="InterPro" id="IPR020904">
    <property type="entry name" value="Sc_DH/Rdtase_CS"/>
</dbReference>
<protein>
    <submittedName>
        <fullName evidence="3">3(Or 17)beta-hydroxysteroid dehydrogenase</fullName>
    </submittedName>
</protein>
<gene>
    <name evidence="3" type="ORF">SAMN02745824_1105</name>
</gene>
<dbReference type="InterPro" id="IPR036291">
    <property type="entry name" value="NAD(P)-bd_dom_sf"/>
</dbReference>
<evidence type="ECO:0000256" key="2">
    <source>
        <dbReference type="ARBA" id="ARBA00023002"/>
    </source>
</evidence>
<dbReference type="PANTHER" id="PTHR42760:SF115">
    <property type="entry name" value="3-OXOACYL-[ACYL-CARRIER-PROTEIN] REDUCTASE FABG"/>
    <property type="match status" value="1"/>
</dbReference>
<keyword evidence="4" id="KW-1185">Reference proteome</keyword>
<dbReference type="PANTHER" id="PTHR42760">
    <property type="entry name" value="SHORT-CHAIN DEHYDROGENASES/REDUCTASES FAMILY MEMBER"/>
    <property type="match status" value="1"/>
</dbReference>
<accession>A0A1N6CVP5</accession>
<dbReference type="GO" id="GO:0016616">
    <property type="term" value="F:oxidoreductase activity, acting on the CH-OH group of donors, NAD or NADP as acceptor"/>
    <property type="evidence" value="ECO:0007669"/>
    <property type="project" value="TreeGrafter"/>
</dbReference>
<comment type="similarity">
    <text evidence="1">Belongs to the short-chain dehydrogenases/reductases (SDR) family.</text>
</comment>
<dbReference type="Pfam" id="PF13561">
    <property type="entry name" value="adh_short_C2"/>
    <property type="match status" value="1"/>
</dbReference>
<evidence type="ECO:0000313" key="4">
    <source>
        <dbReference type="Proteomes" id="UP000185192"/>
    </source>
</evidence>
<evidence type="ECO:0000256" key="1">
    <source>
        <dbReference type="ARBA" id="ARBA00006484"/>
    </source>
</evidence>